<evidence type="ECO:0000313" key="2">
    <source>
        <dbReference type="EMBL" id="WFR98253.1"/>
    </source>
</evidence>
<feature type="compositionally biased region" description="Polar residues" evidence="1">
    <location>
        <begin position="116"/>
        <end position="128"/>
    </location>
</feature>
<name>A0AAF1KN55_9HYPH</name>
<reference evidence="3" key="2">
    <citation type="journal article" date="2023" name="MicrobiologyOpen">
        <title>Genomics of the tumorigenes clade of the family Rhizobiaceae and description of Rhizobium rhododendri sp. nov.</title>
        <authorList>
            <person name="Kuzmanovic N."/>
            <person name="diCenzo G.C."/>
            <person name="Bunk B."/>
            <person name="Sproeer C."/>
            <person name="Fruehling A."/>
            <person name="Neumann-Schaal M."/>
            <person name="Overmann J."/>
            <person name="Smalla K."/>
        </authorList>
    </citation>
    <scope>NUCLEOTIDE SEQUENCE [LARGE SCALE GENOMIC DNA]</scope>
    <source>
        <strain evidence="3">1078</strain>
        <plasmid evidence="3">pTi1078</plasmid>
    </source>
</reference>
<protein>
    <submittedName>
        <fullName evidence="2">Uncharacterized protein</fullName>
    </submittedName>
</protein>
<dbReference type="KEGG" id="rtu:PR017_23160"/>
<feature type="region of interest" description="Disordered" evidence="1">
    <location>
        <begin position="106"/>
        <end position="128"/>
    </location>
</feature>
<gene>
    <name evidence="2" type="ORF">PR017_23160</name>
</gene>
<accession>A0AAF1KN55</accession>
<dbReference type="AlphaFoldDB" id="A0AAF1KN55"/>
<feature type="region of interest" description="Disordered" evidence="1">
    <location>
        <begin position="213"/>
        <end position="261"/>
    </location>
</feature>
<dbReference type="Proteomes" id="UP000249499">
    <property type="component" value="Plasmid pTi1078"/>
</dbReference>
<feature type="region of interest" description="Disordered" evidence="1">
    <location>
        <begin position="53"/>
        <end position="82"/>
    </location>
</feature>
<proteinExistence type="predicted"/>
<reference evidence="2 3" key="1">
    <citation type="journal article" date="2018" name="Sci. Rep.">
        <title>Rhizobium tumorigenes sp. nov., a novel plant tumorigenic bacterium isolated from cane gall tumors on thornless blackberry.</title>
        <authorList>
            <person name="Kuzmanovi N."/>
            <person name="Smalla K."/>
            <person name="Gronow S."/>
            <person name="PuBawska J."/>
        </authorList>
    </citation>
    <scope>NUCLEOTIDE SEQUENCE [LARGE SCALE GENOMIC DNA]</scope>
    <source>
        <strain evidence="2 3">1078</strain>
    </source>
</reference>
<evidence type="ECO:0000256" key="1">
    <source>
        <dbReference type="SAM" id="MobiDB-lite"/>
    </source>
</evidence>
<geneLocation type="plasmid" evidence="2 3">
    <name>pTi1078</name>
</geneLocation>
<dbReference type="EMBL" id="CP117257">
    <property type="protein sequence ID" value="WFR98253.1"/>
    <property type="molecule type" value="Genomic_DNA"/>
</dbReference>
<sequence>MGLDHFPDFTEAELAKIDALIESHSNSSLSERNLRGAAIDNVFREDGVVERADNMPINSARPTGLDGERSTKTHKSSQASLEDFPDLTDADLAHIEELERITRTAVEKGKRKISPKSGTRSGFGNSSAPEFIRRSFTEMVPNGDQPIPSCLYEAQKVRDKVVENTYVAAAVDPSGARNDVENVATKPGAPAPALRDDNLRITLALTRVGDVASGAGAGPRLTTHGAEHLAIDDNWQQNDRDRRRLPYTRGLDSPSREGYGR</sequence>
<keyword evidence="3" id="KW-1185">Reference proteome</keyword>
<evidence type="ECO:0000313" key="3">
    <source>
        <dbReference type="Proteomes" id="UP000249499"/>
    </source>
</evidence>
<dbReference type="RefSeq" id="WP_240539128.1">
    <property type="nucleotide sequence ID" value="NZ_CP117257.1"/>
</dbReference>
<keyword evidence="2" id="KW-0614">Plasmid</keyword>
<organism evidence="2 3">
    <name type="scientific">Rhizobium tumorigenes</name>
    <dbReference type="NCBI Taxonomy" id="2041385"/>
    <lineage>
        <taxon>Bacteria</taxon>
        <taxon>Pseudomonadati</taxon>
        <taxon>Pseudomonadota</taxon>
        <taxon>Alphaproteobacteria</taxon>
        <taxon>Hyphomicrobiales</taxon>
        <taxon>Rhizobiaceae</taxon>
        <taxon>Rhizobium/Agrobacterium group</taxon>
        <taxon>Rhizobium</taxon>
    </lineage>
</organism>